<dbReference type="EnsemblMetazoa" id="XM_019995334.1">
    <property type="protein sequence ID" value="XP_019850893.1"/>
    <property type="gene ID" value="LOC109581309"/>
</dbReference>
<feature type="transmembrane region" description="Helical" evidence="2">
    <location>
        <begin position="426"/>
        <end position="450"/>
    </location>
</feature>
<proteinExistence type="predicted"/>
<feature type="chain" id="PRO_5043030052" description="G-protein coupled receptors family 1 profile domain-containing protein" evidence="3">
    <location>
        <begin position="21"/>
        <end position="550"/>
    </location>
</feature>
<evidence type="ECO:0000313" key="4">
    <source>
        <dbReference type="EnsemblMetazoa" id="XP_019850893.1"/>
    </source>
</evidence>
<reference evidence="5" key="1">
    <citation type="journal article" date="2010" name="Nature">
        <title>The Amphimedon queenslandica genome and the evolution of animal complexity.</title>
        <authorList>
            <person name="Srivastava M."/>
            <person name="Simakov O."/>
            <person name="Chapman J."/>
            <person name="Fahey B."/>
            <person name="Gauthier M.E."/>
            <person name="Mitros T."/>
            <person name="Richards G.S."/>
            <person name="Conaco C."/>
            <person name="Dacre M."/>
            <person name="Hellsten U."/>
            <person name="Larroux C."/>
            <person name="Putnam N.H."/>
            <person name="Stanke M."/>
            <person name="Adamska M."/>
            <person name="Darling A."/>
            <person name="Degnan S.M."/>
            <person name="Oakley T.H."/>
            <person name="Plachetzki D.C."/>
            <person name="Zhai Y."/>
            <person name="Adamski M."/>
            <person name="Calcino A."/>
            <person name="Cummins S.F."/>
            <person name="Goodstein D.M."/>
            <person name="Harris C."/>
            <person name="Jackson D.J."/>
            <person name="Leys S.P."/>
            <person name="Shu S."/>
            <person name="Woodcroft B.J."/>
            <person name="Vervoort M."/>
            <person name="Kosik K.S."/>
            <person name="Manning G."/>
            <person name="Degnan B.M."/>
            <person name="Rokhsar D.S."/>
        </authorList>
    </citation>
    <scope>NUCLEOTIDE SEQUENCE [LARGE SCALE GENOMIC DNA]</scope>
</reference>
<feature type="transmembrane region" description="Helical" evidence="2">
    <location>
        <begin position="173"/>
        <end position="196"/>
    </location>
</feature>
<gene>
    <name evidence="4" type="primary">109581309</name>
</gene>
<keyword evidence="3" id="KW-0732">Signal</keyword>
<keyword evidence="2" id="KW-0812">Transmembrane</keyword>
<keyword evidence="2" id="KW-0472">Membrane</keyword>
<feature type="transmembrane region" description="Helical" evidence="2">
    <location>
        <begin position="271"/>
        <end position="298"/>
    </location>
</feature>
<accession>A0AAN0J2D7</accession>
<organism evidence="4 5">
    <name type="scientific">Amphimedon queenslandica</name>
    <name type="common">Sponge</name>
    <dbReference type="NCBI Taxonomy" id="400682"/>
    <lineage>
        <taxon>Eukaryota</taxon>
        <taxon>Metazoa</taxon>
        <taxon>Porifera</taxon>
        <taxon>Demospongiae</taxon>
        <taxon>Heteroscleromorpha</taxon>
        <taxon>Haplosclerida</taxon>
        <taxon>Niphatidae</taxon>
        <taxon>Amphimedon</taxon>
    </lineage>
</organism>
<feature type="transmembrane region" description="Helical" evidence="2">
    <location>
        <begin position="353"/>
        <end position="376"/>
    </location>
</feature>
<feature type="transmembrane region" description="Helical" evidence="2">
    <location>
        <begin position="397"/>
        <end position="420"/>
    </location>
</feature>
<keyword evidence="2" id="KW-1133">Transmembrane helix</keyword>
<dbReference type="AlphaFoldDB" id="A0AAN0J2D7"/>
<keyword evidence="5" id="KW-1185">Reference proteome</keyword>
<evidence type="ECO:0000256" key="2">
    <source>
        <dbReference type="SAM" id="Phobius"/>
    </source>
</evidence>
<feature type="transmembrane region" description="Helical" evidence="2">
    <location>
        <begin position="319"/>
        <end position="347"/>
    </location>
</feature>
<evidence type="ECO:0000256" key="3">
    <source>
        <dbReference type="SAM" id="SignalP"/>
    </source>
</evidence>
<protein>
    <recommendedName>
        <fullName evidence="6">G-protein coupled receptors family 1 profile domain-containing protein</fullName>
    </recommendedName>
</protein>
<feature type="transmembrane region" description="Helical" evidence="2">
    <location>
        <begin position="246"/>
        <end position="265"/>
    </location>
</feature>
<feature type="signal peptide" evidence="3">
    <location>
        <begin position="1"/>
        <end position="20"/>
    </location>
</feature>
<evidence type="ECO:0000256" key="1">
    <source>
        <dbReference type="SAM" id="MobiDB-lite"/>
    </source>
</evidence>
<feature type="region of interest" description="Disordered" evidence="1">
    <location>
        <begin position="518"/>
        <end position="538"/>
    </location>
</feature>
<evidence type="ECO:0000313" key="5">
    <source>
        <dbReference type="Proteomes" id="UP000007879"/>
    </source>
</evidence>
<name>A0AAN0J2D7_AMPQE</name>
<reference evidence="4" key="2">
    <citation type="submission" date="2024-06" db="UniProtKB">
        <authorList>
            <consortium name="EnsemblMetazoa"/>
        </authorList>
    </citation>
    <scope>IDENTIFICATION</scope>
</reference>
<evidence type="ECO:0008006" key="6">
    <source>
        <dbReference type="Google" id="ProtNLM"/>
    </source>
</evidence>
<sequence>MGLALLTTVFFFVLYSSVQADNVTCISNYADLKDALRDKETDNVRRLLDTFYPPDGSPVHFLYVTYCLSDSKTECNPTFGTYNYHWADTRLLLVIEPNLLVSLTLDFIKLGVKEITLTISPPFCSNESESNVILLDTLTTWLKHYATSDEDESDRGYVAYVSGSEFPITTENLIFQLLVPYGLLTVVINILIILSFRVCSRTMAERIDKAVERAISTVQSSVSDEQEEKERPPFLKTISSPGHNTFYVLAVVFLTVYDMRLFTTIETKYNYLSWFVFFPVPFIAPLCLTVGVITPICIKGIGYLRGATEYETKKDTINHIMTIALLITLSSFALFHGFWMAMLFAVYPSIALSRALILIPMYLPILIIYRKIPYFVRKFRELYKKRGRKDGNQDGKVTIAALCYVVFVIVVMWPAVLLLINYISNYFIIVNELAGDILQLIVIVAIVTLITYRLAKVFVEVDQEDEDTGYGEADDEVNLPYGEVNNSYEPPSEEVRGLNYEGIKETTIQMEETTLHAGRENEVDADDETMPIPYDDGENRAMPVPYVLVK</sequence>
<dbReference type="Proteomes" id="UP000007879">
    <property type="component" value="Unassembled WGS sequence"/>
</dbReference>